<dbReference type="OrthoDB" id="1905639at2"/>
<dbReference type="EMBL" id="LZZM01000001">
    <property type="protein sequence ID" value="OOM82623.1"/>
    <property type="molecule type" value="Genomic_DNA"/>
</dbReference>
<evidence type="ECO:0000313" key="2">
    <source>
        <dbReference type="EMBL" id="OOM82623.1"/>
    </source>
</evidence>
<keyword evidence="1" id="KW-0472">Membrane</keyword>
<evidence type="ECO:0000313" key="3">
    <source>
        <dbReference type="Proteomes" id="UP000190890"/>
    </source>
</evidence>
<keyword evidence="1" id="KW-0812">Transmembrane</keyword>
<feature type="transmembrane region" description="Helical" evidence="1">
    <location>
        <begin position="35"/>
        <end position="67"/>
    </location>
</feature>
<keyword evidence="3" id="KW-1185">Reference proteome</keyword>
<comment type="caution">
    <text evidence="2">The sequence shown here is derived from an EMBL/GenBank/DDBJ whole genome shotgun (WGS) entry which is preliminary data.</text>
</comment>
<dbReference type="AlphaFoldDB" id="A0A1S8TXT7"/>
<sequence>MEVSFKISKDELIDFHMEYIDETRIYNKQIRSYTIYVSAILFGIILLLRSSLYTITVLICYSVFFLFRKRIFKWRLMKKVSKIYESDIYTNIFETTNLSFIDDGIKTSTKFSEKIFKWSSVKGLYLVAQYILIKTINSEDLLIPIFSFNSVEDRELFLDIIIKNTNLELKKQYPNDI</sequence>
<name>A0A1S8TXT7_9CLOT</name>
<dbReference type="RefSeq" id="WP_077845347.1">
    <property type="nucleotide sequence ID" value="NZ_LZZM01000001.1"/>
</dbReference>
<dbReference type="Proteomes" id="UP000190890">
    <property type="component" value="Unassembled WGS sequence"/>
</dbReference>
<proteinExistence type="predicted"/>
<protein>
    <recommendedName>
        <fullName evidence="4">YcxB-like protein domain-containing protein</fullName>
    </recommendedName>
</protein>
<accession>A0A1S8TXT7</accession>
<evidence type="ECO:0000256" key="1">
    <source>
        <dbReference type="SAM" id="Phobius"/>
    </source>
</evidence>
<keyword evidence="1" id="KW-1133">Transmembrane helix</keyword>
<reference evidence="2 3" key="1">
    <citation type="submission" date="2016-05" db="EMBL/GenBank/DDBJ databases">
        <title>Microbial solvent formation.</title>
        <authorList>
            <person name="Poehlein A."/>
            <person name="Montoya Solano J.D."/>
            <person name="Flitsch S."/>
            <person name="Krabben P."/>
            <person name="Duerre P."/>
            <person name="Daniel R."/>
        </authorList>
    </citation>
    <scope>NUCLEOTIDE SEQUENCE [LARGE SCALE GENOMIC DNA]</scope>
    <source>
        <strain evidence="2 3">DSM 2619</strain>
    </source>
</reference>
<evidence type="ECO:0008006" key="4">
    <source>
        <dbReference type="Google" id="ProtNLM"/>
    </source>
</evidence>
<gene>
    <name evidence="2" type="ORF">CLPUN_00090</name>
</gene>
<organism evidence="2 3">
    <name type="scientific">Clostridium puniceum</name>
    <dbReference type="NCBI Taxonomy" id="29367"/>
    <lineage>
        <taxon>Bacteria</taxon>
        <taxon>Bacillati</taxon>
        <taxon>Bacillota</taxon>
        <taxon>Clostridia</taxon>
        <taxon>Eubacteriales</taxon>
        <taxon>Clostridiaceae</taxon>
        <taxon>Clostridium</taxon>
    </lineage>
</organism>